<dbReference type="Pfam" id="PF00206">
    <property type="entry name" value="Lyase_1"/>
    <property type="match status" value="1"/>
</dbReference>
<dbReference type="EC" id="5.5.1.2" evidence="3"/>
<name>A0A2R8CH41_9GAMM</name>
<dbReference type="PANTHER" id="PTHR43172">
    <property type="entry name" value="ADENYLOSUCCINATE LYASE"/>
    <property type="match status" value="1"/>
</dbReference>
<dbReference type="EMBL" id="ONZI01000001">
    <property type="protein sequence ID" value="SPJ32183.1"/>
    <property type="molecule type" value="Genomic_DNA"/>
</dbReference>
<organism evidence="3 4">
    <name type="scientific">Kushneria phyllosphaerae</name>
    <dbReference type="NCBI Taxonomy" id="2100822"/>
    <lineage>
        <taxon>Bacteria</taxon>
        <taxon>Pseudomonadati</taxon>
        <taxon>Pseudomonadota</taxon>
        <taxon>Gammaproteobacteria</taxon>
        <taxon>Oceanospirillales</taxon>
        <taxon>Halomonadaceae</taxon>
        <taxon>Kushneria</taxon>
    </lineage>
</organism>
<dbReference type="InterPro" id="IPR008948">
    <property type="entry name" value="L-Aspartase-like"/>
</dbReference>
<gene>
    <name evidence="3" type="primary">pcaB</name>
    <name evidence="3" type="ORF">KSP9073_00183</name>
</gene>
<dbReference type="Gene3D" id="1.20.200.10">
    <property type="entry name" value="Fumarase/aspartase (Central domain)"/>
    <property type="match status" value="1"/>
</dbReference>
<dbReference type="PROSITE" id="PS00163">
    <property type="entry name" value="FUMARATE_LYASES"/>
    <property type="match status" value="1"/>
</dbReference>
<dbReference type="SUPFAM" id="SSF48557">
    <property type="entry name" value="L-aspartase-like"/>
    <property type="match status" value="1"/>
</dbReference>
<proteinExistence type="inferred from homology"/>
<dbReference type="OrthoDB" id="9768878at2"/>
<keyword evidence="4" id="KW-1185">Reference proteome</keyword>
<dbReference type="PANTHER" id="PTHR43172:SF2">
    <property type="entry name" value="ADENYLOSUCCINATE LYASE C-TERMINAL DOMAIN-CONTAINING PROTEIN"/>
    <property type="match status" value="1"/>
</dbReference>
<evidence type="ECO:0000259" key="2">
    <source>
        <dbReference type="Pfam" id="PF00206"/>
    </source>
</evidence>
<protein>
    <submittedName>
        <fullName evidence="3">3-carboxy-cis,cis-muconate cycloisomerase</fullName>
        <ecNumber evidence="3">5.5.1.2</ecNumber>
    </submittedName>
</protein>
<dbReference type="Proteomes" id="UP000244934">
    <property type="component" value="Unassembled WGS sequence"/>
</dbReference>
<reference evidence="4" key="1">
    <citation type="submission" date="2018-03" db="EMBL/GenBank/DDBJ databases">
        <authorList>
            <person name="Navarro De La Torre S."/>
        </authorList>
    </citation>
    <scope>NUCLEOTIDE SEQUENCE [LARGE SCALE GENOMIC DNA]</scope>
    <source>
        <strain evidence="4">EAod3</strain>
    </source>
</reference>
<dbReference type="PRINTS" id="PR00149">
    <property type="entry name" value="FUMRATELYASE"/>
</dbReference>
<dbReference type="AlphaFoldDB" id="A0A2R8CH41"/>
<dbReference type="RefSeq" id="WP_108841084.1">
    <property type="nucleotide sequence ID" value="NZ_ONZI01000001.1"/>
</dbReference>
<feature type="domain" description="Fumarate lyase N-terminal" evidence="2">
    <location>
        <begin position="89"/>
        <end position="296"/>
    </location>
</feature>
<dbReference type="InterPro" id="IPR022761">
    <property type="entry name" value="Fumarate_lyase_N"/>
</dbReference>
<dbReference type="InterPro" id="IPR000362">
    <property type="entry name" value="Fumarate_lyase_fam"/>
</dbReference>
<evidence type="ECO:0000313" key="3">
    <source>
        <dbReference type="EMBL" id="SPJ32183.1"/>
    </source>
</evidence>
<accession>A0A2R8CH41</accession>
<sequence length="382" mass="41199">MAVAFLQHPFMSQAALEHFDSAALVDAMRHFELALADSEERHGVLPAGTGETLRQHLAGHVFDLEDLENGTALGGNVAIPFVRQAKAALPEDLRSHFHFAATSQDVLDSALMLLSQRRLPTLLTLVQRNLSALAALMDRHRDTAMIGRTLMQQALPITFGIRAAQWALQLDEARARLEKIVTTGLPLQFGGPVGIHNGLEDGLAIMETLAASLGLRAPLLPWHTDRQPIHALITALDALAVAADKIALDVALLAQSEIGELSEPAGDGVGGSSSMAHKRNPVRCALIRTATRHVHGHTATVINAASQPLERGLGEWHSEWAPLIESQQLLEGALLQLAVLLEGLEVHDEAMAARLDALGVAARHDRDSSHRQIDRVLAHLAR</sequence>
<dbReference type="GO" id="GO:0047472">
    <property type="term" value="F:3-carboxy-cis,cis-muconate cycloisomerase activity"/>
    <property type="evidence" value="ECO:0007669"/>
    <property type="project" value="UniProtKB-EC"/>
</dbReference>
<keyword evidence="3" id="KW-0413">Isomerase</keyword>
<comment type="similarity">
    <text evidence="1">Belongs to the class-II fumarase/aspartase family.</text>
</comment>
<dbReference type="InterPro" id="IPR020557">
    <property type="entry name" value="Fumarate_lyase_CS"/>
</dbReference>
<dbReference type="GO" id="GO:0016829">
    <property type="term" value="F:lyase activity"/>
    <property type="evidence" value="ECO:0007669"/>
    <property type="project" value="UniProtKB-ARBA"/>
</dbReference>
<evidence type="ECO:0000256" key="1">
    <source>
        <dbReference type="ARBA" id="ARBA00034772"/>
    </source>
</evidence>
<evidence type="ECO:0000313" key="4">
    <source>
        <dbReference type="Proteomes" id="UP000244934"/>
    </source>
</evidence>